<proteinExistence type="predicted"/>
<feature type="compositionally biased region" description="Basic and acidic residues" evidence="1">
    <location>
        <begin position="36"/>
        <end position="50"/>
    </location>
</feature>
<dbReference type="AlphaFoldDB" id="A0AAW1ERG7"/>
<accession>A0AAW1ERG7</accession>
<comment type="caution">
    <text evidence="2">The sequence shown here is derived from an EMBL/GenBank/DDBJ whole genome shotgun (WGS) entry which is preliminary data.</text>
</comment>
<evidence type="ECO:0000256" key="1">
    <source>
        <dbReference type="SAM" id="MobiDB-lite"/>
    </source>
</evidence>
<organism evidence="2 3">
    <name type="scientific">Zoarces viviparus</name>
    <name type="common">Viviparous eelpout</name>
    <name type="synonym">Blennius viviparus</name>
    <dbReference type="NCBI Taxonomy" id="48416"/>
    <lineage>
        <taxon>Eukaryota</taxon>
        <taxon>Metazoa</taxon>
        <taxon>Chordata</taxon>
        <taxon>Craniata</taxon>
        <taxon>Vertebrata</taxon>
        <taxon>Euteleostomi</taxon>
        <taxon>Actinopterygii</taxon>
        <taxon>Neopterygii</taxon>
        <taxon>Teleostei</taxon>
        <taxon>Neoteleostei</taxon>
        <taxon>Acanthomorphata</taxon>
        <taxon>Eupercaria</taxon>
        <taxon>Perciformes</taxon>
        <taxon>Cottioidei</taxon>
        <taxon>Zoarcales</taxon>
        <taxon>Zoarcidae</taxon>
        <taxon>Zoarcinae</taxon>
        <taxon>Zoarces</taxon>
    </lineage>
</organism>
<name>A0AAW1ERG7_ZOAVI</name>
<evidence type="ECO:0000313" key="2">
    <source>
        <dbReference type="EMBL" id="KAK9524635.1"/>
    </source>
</evidence>
<reference evidence="2 3" key="1">
    <citation type="journal article" date="2024" name="Genome Biol. Evol.">
        <title>Chromosome-level genome assembly of the viviparous eelpout Zoarces viviparus.</title>
        <authorList>
            <person name="Fuhrmann N."/>
            <person name="Brasseur M.V."/>
            <person name="Bakowski C.E."/>
            <person name="Podsiadlowski L."/>
            <person name="Prost S."/>
            <person name="Krehenwinkel H."/>
            <person name="Mayer C."/>
        </authorList>
    </citation>
    <scope>NUCLEOTIDE SEQUENCE [LARGE SCALE GENOMIC DNA]</scope>
    <source>
        <strain evidence="2">NO-MEL_2022_Ind0_liver</strain>
    </source>
</reference>
<dbReference type="Proteomes" id="UP001488805">
    <property type="component" value="Unassembled WGS sequence"/>
</dbReference>
<feature type="compositionally biased region" description="Basic and acidic residues" evidence="1">
    <location>
        <begin position="65"/>
        <end position="76"/>
    </location>
</feature>
<evidence type="ECO:0000313" key="3">
    <source>
        <dbReference type="Proteomes" id="UP001488805"/>
    </source>
</evidence>
<dbReference type="EMBL" id="JBCEZU010000145">
    <property type="protein sequence ID" value="KAK9524635.1"/>
    <property type="molecule type" value="Genomic_DNA"/>
</dbReference>
<sequence>MKRSQHTGSAAGASGSLRPADGAPVGRWRAPPSGQEQKEGEARENQEQDGVKQSVRPQSSCNKVNRADDDFSRWGT</sequence>
<feature type="region of interest" description="Disordered" evidence="1">
    <location>
        <begin position="1"/>
        <end position="76"/>
    </location>
</feature>
<keyword evidence="3" id="KW-1185">Reference proteome</keyword>
<gene>
    <name evidence="2" type="ORF">VZT92_017011</name>
</gene>
<protein>
    <submittedName>
        <fullName evidence="2">Uncharacterized protein</fullName>
    </submittedName>
</protein>